<accession>A0ABW0YGE0</accession>
<sequence>MLLTNEDKKHLLKILAQNQRRVMASKEDRAKSKAVYDKIYQSLRNEDINKDHQRGRML</sequence>
<dbReference type="Proteomes" id="UP001596142">
    <property type="component" value="Unassembled WGS sequence"/>
</dbReference>
<organism evidence="1 2">
    <name type="scientific">Thalassorhabdus alkalitolerans</name>
    <dbReference type="NCBI Taxonomy" id="2282697"/>
    <lineage>
        <taxon>Bacteria</taxon>
        <taxon>Bacillati</taxon>
        <taxon>Bacillota</taxon>
        <taxon>Bacilli</taxon>
        <taxon>Bacillales</taxon>
        <taxon>Bacillaceae</taxon>
        <taxon>Thalassorhabdus</taxon>
    </lineage>
</organism>
<name>A0ABW0YGE0_9BACI</name>
<keyword evidence="2" id="KW-1185">Reference proteome</keyword>
<dbReference type="RefSeq" id="WP_385937797.1">
    <property type="nucleotide sequence ID" value="NZ_JBHSOZ010000002.1"/>
</dbReference>
<proteinExistence type="predicted"/>
<dbReference type="EMBL" id="JBHSOZ010000002">
    <property type="protein sequence ID" value="MFC5711480.1"/>
    <property type="molecule type" value="Genomic_DNA"/>
</dbReference>
<evidence type="ECO:0000313" key="2">
    <source>
        <dbReference type="Proteomes" id="UP001596142"/>
    </source>
</evidence>
<evidence type="ECO:0000313" key="1">
    <source>
        <dbReference type="EMBL" id="MFC5711480.1"/>
    </source>
</evidence>
<gene>
    <name evidence="1" type="ORF">ACFPU1_01655</name>
</gene>
<protein>
    <submittedName>
        <fullName evidence="1">Uncharacterized protein</fullName>
    </submittedName>
</protein>
<reference evidence="2" key="1">
    <citation type="journal article" date="2019" name="Int. J. Syst. Evol. Microbiol.">
        <title>The Global Catalogue of Microorganisms (GCM) 10K type strain sequencing project: providing services to taxonomists for standard genome sequencing and annotation.</title>
        <authorList>
            <consortium name="The Broad Institute Genomics Platform"/>
            <consortium name="The Broad Institute Genome Sequencing Center for Infectious Disease"/>
            <person name="Wu L."/>
            <person name="Ma J."/>
        </authorList>
    </citation>
    <scope>NUCLEOTIDE SEQUENCE [LARGE SCALE GENOMIC DNA]</scope>
    <source>
        <strain evidence="2">CECT 7184</strain>
    </source>
</reference>
<comment type="caution">
    <text evidence="1">The sequence shown here is derived from an EMBL/GenBank/DDBJ whole genome shotgun (WGS) entry which is preliminary data.</text>
</comment>